<accession>A0AAE1F5M4</accession>
<reference evidence="1" key="1">
    <citation type="submission" date="2023-10" db="EMBL/GenBank/DDBJ databases">
        <title>Genome assemblies of two species of porcelain crab, Petrolisthes cinctipes and Petrolisthes manimaculis (Anomura: Porcellanidae).</title>
        <authorList>
            <person name="Angst P."/>
        </authorList>
    </citation>
    <scope>NUCLEOTIDE SEQUENCE</scope>
    <source>
        <strain evidence="1">PB745_01</strain>
        <tissue evidence="1">Gill</tissue>
    </source>
</reference>
<evidence type="ECO:0000313" key="1">
    <source>
        <dbReference type="EMBL" id="KAK3867440.1"/>
    </source>
</evidence>
<keyword evidence="2" id="KW-1185">Reference proteome</keyword>
<dbReference type="EMBL" id="JAWQEG010003198">
    <property type="protein sequence ID" value="KAK3867440.1"/>
    <property type="molecule type" value="Genomic_DNA"/>
</dbReference>
<sequence length="258" mass="28112">MAEEVQAAIRAMPPGSAAGLDGVWPMHLQRLTSKKTAEAGRHLIHALTAYVTVLQLGKSQTIHLAGKLVTQQMSRAVAAELQPLQLGVGRPLGCEAAVHAVREFTTTHDGNHEHIIVKVDMANAFNSISKKAVLEEVIRRFPAAMPLMSQAYSQPTPLQLSRFRRWSQWGVQQGDPMGPLLFAFAINPVIRSLTSPYMSGSWTMLHLQAQVNLSCPTSISSSPLFKRLTSFFCDAPTQVLDEVGKVLARDAGSLDHQG</sequence>
<gene>
    <name evidence="1" type="ORF">Pcinc_027098</name>
</gene>
<proteinExistence type="predicted"/>
<protein>
    <recommendedName>
        <fullName evidence="3">Reverse transcriptase</fullName>
    </recommendedName>
</protein>
<dbReference type="PANTHER" id="PTHR19446">
    <property type="entry name" value="REVERSE TRANSCRIPTASES"/>
    <property type="match status" value="1"/>
</dbReference>
<dbReference type="AlphaFoldDB" id="A0AAE1F5M4"/>
<evidence type="ECO:0008006" key="3">
    <source>
        <dbReference type="Google" id="ProtNLM"/>
    </source>
</evidence>
<evidence type="ECO:0000313" key="2">
    <source>
        <dbReference type="Proteomes" id="UP001286313"/>
    </source>
</evidence>
<organism evidence="1 2">
    <name type="scientific">Petrolisthes cinctipes</name>
    <name type="common">Flat porcelain crab</name>
    <dbReference type="NCBI Taxonomy" id="88211"/>
    <lineage>
        <taxon>Eukaryota</taxon>
        <taxon>Metazoa</taxon>
        <taxon>Ecdysozoa</taxon>
        <taxon>Arthropoda</taxon>
        <taxon>Crustacea</taxon>
        <taxon>Multicrustacea</taxon>
        <taxon>Malacostraca</taxon>
        <taxon>Eumalacostraca</taxon>
        <taxon>Eucarida</taxon>
        <taxon>Decapoda</taxon>
        <taxon>Pleocyemata</taxon>
        <taxon>Anomura</taxon>
        <taxon>Galatheoidea</taxon>
        <taxon>Porcellanidae</taxon>
        <taxon>Petrolisthes</taxon>
    </lineage>
</organism>
<comment type="caution">
    <text evidence="1">The sequence shown here is derived from an EMBL/GenBank/DDBJ whole genome shotgun (WGS) entry which is preliminary data.</text>
</comment>
<dbReference type="Proteomes" id="UP001286313">
    <property type="component" value="Unassembled WGS sequence"/>
</dbReference>
<name>A0AAE1F5M4_PETCI</name>